<sequence>MPARASAKAPKVVVIGGQFAGRKAARLLQRDFDVTLVDAKGVWEYTPGILRCLVEPGTSRHMVLAQPPGTLTACATGFEIEEVDDGGEVTGVELSDGSKLPADFVILATGSSYASPVKTSQLEASSVEKRREELARGNATLEAASSVLVVGGGTVGVELAAEIVGKYRAAKKVTLVTPADRLLERMPEQAGKLALKWLKSNGVRVILKDRVSDWGGAPVDDSVLAPGGGAYVVKTAGGKTIEADVVYPCVGGAPAAAPAKKSIGSAMGIKGDVHVDSAMRITGMTNVFAAGDCADTHVGEERTAFTADLNAIAAAANVKNLRRGRSLQAYPNVVTGWSRVPVIAVVSLYKWYAVMQFNRVVIGGKFPAVVKWFLETMQIAVARGTWGAAFVWDAIEKVTVALGRFLFTKEDESGSVPGLELMKSISKNPPVAPA</sequence>
<dbReference type="PRINTS" id="PR00368">
    <property type="entry name" value="FADPNR"/>
</dbReference>
<evidence type="ECO:0000259" key="5">
    <source>
        <dbReference type="Pfam" id="PF07992"/>
    </source>
</evidence>
<proteinExistence type="inferred from homology"/>
<dbReference type="GO" id="GO:0004174">
    <property type="term" value="F:electron-transferring-flavoprotein dehydrogenase activity"/>
    <property type="evidence" value="ECO:0007669"/>
    <property type="project" value="TreeGrafter"/>
</dbReference>
<dbReference type="Proteomes" id="UP000001876">
    <property type="component" value="Unassembled WGS sequence"/>
</dbReference>
<keyword evidence="3" id="KW-0274">FAD</keyword>
<dbReference type="GeneID" id="9685003"/>
<dbReference type="AlphaFoldDB" id="C1MUV0"/>
<protein>
    <submittedName>
        <fullName evidence="6">Predicted protein</fullName>
    </submittedName>
</protein>
<keyword evidence="2" id="KW-0285">Flavoprotein</keyword>
<dbReference type="Gene3D" id="3.50.50.100">
    <property type="match status" value="1"/>
</dbReference>
<dbReference type="KEGG" id="mpp:MICPUCDRAFT_40291"/>
<dbReference type="Pfam" id="PF07992">
    <property type="entry name" value="Pyr_redox_2"/>
    <property type="match status" value="1"/>
</dbReference>
<reference evidence="6 7" key="1">
    <citation type="journal article" date="2009" name="Science">
        <title>Green evolution and dynamic adaptations revealed by genomes of the marine picoeukaryotes Micromonas.</title>
        <authorList>
            <person name="Worden A.Z."/>
            <person name="Lee J.H."/>
            <person name="Mock T."/>
            <person name="Rouze P."/>
            <person name="Simmons M.P."/>
            <person name="Aerts A.L."/>
            <person name="Allen A.E."/>
            <person name="Cuvelier M.L."/>
            <person name="Derelle E."/>
            <person name="Everett M.V."/>
            <person name="Foulon E."/>
            <person name="Grimwood J."/>
            <person name="Gundlach H."/>
            <person name="Henrissat B."/>
            <person name="Napoli C."/>
            <person name="McDonald S.M."/>
            <person name="Parker M.S."/>
            <person name="Rombauts S."/>
            <person name="Salamov A."/>
            <person name="Von Dassow P."/>
            <person name="Badger J.H."/>
            <person name="Coutinho P.M."/>
            <person name="Demir E."/>
            <person name="Dubchak I."/>
            <person name="Gentemann C."/>
            <person name="Eikrem W."/>
            <person name="Gready J.E."/>
            <person name="John U."/>
            <person name="Lanier W."/>
            <person name="Lindquist E.A."/>
            <person name="Lucas S."/>
            <person name="Mayer K.F."/>
            <person name="Moreau H."/>
            <person name="Not F."/>
            <person name="Otillar R."/>
            <person name="Panaud O."/>
            <person name="Pangilinan J."/>
            <person name="Paulsen I."/>
            <person name="Piegu B."/>
            <person name="Poliakov A."/>
            <person name="Robbens S."/>
            <person name="Schmutz J."/>
            <person name="Toulza E."/>
            <person name="Wyss T."/>
            <person name="Zelensky A."/>
            <person name="Zhou K."/>
            <person name="Armbrust E.V."/>
            <person name="Bhattacharya D."/>
            <person name="Goodenough U.W."/>
            <person name="Van de Peer Y."/>
            <person name="Grigoriev I.V."/>
        </authorList>
    </citation>
    <scope>NUCLEOTIDE SEQUENCE [LARGE SCALE GENOMIC DNA]</scope>
    <source>
        <strain evidence="6 7">CCMP1545</strain>
    </source>
</reference>
<accession>C1MUV0</accession>
<organism evidence="7">
    <name type="scientific">Micromonas pusilla (strain CCMP1545)</name>
    <name type="common">Picoplanktonic green alga</name>
    <dbReference type="NCBI Taxonomy" id="564608"/>
    <lineage>
        <taxon>Eukaryota</taxon>
        <taxon>Viridiplantae</taxon>
        <taxon>Chlorophyta</taxon>
        <taxon>Mamiellophyceae</taxon>
        <taxon>Mamiellales</taxon>
        <taxon>Mamiellaceae</taxon>
        <taxon>Micromonas</taxon>
    </lineage>
</organism>
<evidence type="ECO:0000313" key="7">
    <source>
        <dbReference type="Proteomes" id="UP000001876"/>
    </source>
</evidence>
<evidence type="ECO:0000256" key="2">
    <source>
        <dbReference type="ARBA" id="ARBA00022630"/>
    </source>
</evidence>
<dbReference type="OMA" id="QTEPWIN"/>
<dbReference type="InterPro" id="IPR023753">
    <property type="entry name" value="FAD/NAD-binding_dom"/>
</dbReference>
<dbReference type="GO" id="GO:0005737">
    <property type="term" value="C:cytoplasm"/>
    <property type="evidence" value="ECO:0007669"/>
    <property type="project" value="TreeGrafter"/>
</dbReference>
<name>C1MUV0_MICPC</name>
<comment type="similarity">
    <text evidence="1">Belongs to the FAD-dependent oxidoreductase family.</text>
</comment>
<feature type="domain" description="FAD/NAD(P)-binding" evidence="5">
    <location>
        <begin position="11"/>
        <end position="298"/>
    </location>
</feature>
<dbReference type="RefSeq" id="XP_003059256.1">
    <property type="nucleotide sequence ID" value="XM_003059210.1"/>
</dbReference>
<dbReference type="InterPro" id="IPR036188">
    <property type="entry name" value="FAD/NAD-bd_sf"/>
</dbReference>
<keyword evidence="7" id="KW-1185">Reference proteome</keyword>
<evidence type="ECO:0000313" key="6">
    <source>
        <dbReference type="EMBL" id="EEH56388.1"/>
    </source>
</evidence>
<dbReference type="GO" id="GO:0050660">
    <property type="term" value="F:flavin adenine dinucleotide binding"/>
    <property type="evidence" value="ECO:0007669"/>
    <property type="project" value="TreeGrafter"/>
</dbReference>
<dbReference type="EMBL" id="GG663740">
    <property type="protein sequence ID" value="EEH56388.1"/>
    <property type="molecule type" value="Genomic_DNA"/>
</dbReference>
<dbReference type="OrthoDB" id="202203at2759"/>
<dbReference type="STRING" id="564608.C1MUV0"/>
<evidence type="ECO:0000256" key="4">
    <source>
        <dbReference type="ARBA" id="ARBA00023002"/>
    </source>
</evidence>
<dbReference type="PANTHER" id="PTHR43735:SF3">
    <property type="entry name" value="FERROPTOSIS SUPPRESSOR PROTEIN 1"/>
    <property type="match status" value="1"/>
</dbReference>
<dbReference type="SUPFAM" id="SSF51905">
    <property type="entry name" value="FAD/NAD(P)-binding domain"/>
    <property type="match status" value="1"/>
</dbReference>
<evidence type="ECO:0000256" key="3">
    <source>
        <dbReference type="ARBA" id="ARBA00022827"/>
    </source>
</evidence>
<dbReference type="PANTHER" id="PTHR43735">
    <property type="entry name" value="APOPTOSIS-INDUCING FACTOR 1"/>
    <property type="match status" value="1"/>
</dbReference>
<keyword evidence="4" id="KW-0560">Oxidoreductase</keyword>
<dbReference type="PRINTS" id="PR00469">
    <property type="entry name" value="PNDRDTASEII"/>
</dbReference>
<gene>
    <name evidence="6" type="ORF">MICPUCDRAFT_40291</name>
</gene>
<dbReference type="eggNOG" id="KOG2495">
    <property type="taxonomic scope" value="Eukaryota"/>
</dbReference>
<evidence type="ECO:0000256" key="1">
    <source>
        <dbReference type="ARBA" id="ARBA00006442"/>
    </source>
</evidence>